<comment type="caution">
    <text evidence="3">The sequence shown here is derived from an EMBL/GenBank/DDBJ whole genome shotgun (WGS) entry which is preliminary data.</text>
</comment>
<sequence>MICFIKSPLLAAVLASITTLTSRVTAQVAPPDTDNESINFGSASDFQNFISTSSCAICCFQRYPNARCTGFNQLTNVVDCNVNSCLCDGNIRSRATDHLSTCVEFSCFEDTRGIPGAISVFDGYCSQYLANDRGGITSTGGGSGAVAPETVTVVETRTVPVRTIESSTTSTAENETKTITTFVTPSNEASNEETEKNTITITTTATTAASTNASTGGGDRLSESGKIGVGLGIGIGVPVLAILVYLAYRFVRWPPAEPEMSEPIQGSYVG</sequence>
<dbReference type="Proteomes" id="UP001307849">
    <property type="component" value="Unassembled WGS sequence"/>
</dbReference>
<reference evidence="3 4" key="1">
    <citation type="submission" date="2019-10" db="EMBL/GenBank/DDBJ databases">
        <authorList>
            <person name="Palmer J.M."/>
        </authorList>
    </citation>
    <scope>NUCLEOTIDE SEQUENCE [LARGE SCALE GENOMIC DNA]</scope>
    <source>
        <strain evidence="3 4">TWF506</strain>
    </source>
</reference>
<dbReference type="AlphaFoldDB" id="A0AAN8RX28"/>
<keyword evidence="2" id="KW-0732">Signal</keyword>
<dbReference type="EMBL" id="JAVHJM010000005">
    <property type="protein sequence ID" value="KAK6513561.1"/>
    <property type="molecule type" value="Genomic_DNA"/>
</dbReference>
<feature type="signal peptide" evidence="2">
    <location>
        <begin position="1"/>
        <end position="26"/>
    </location>
</feature>
<accession>A0AAN8RX28</accession>
<evidence type="ECO:0008006" key="5">
    <source>
        <dbReference type="Google" id="ProtNLM"/>
    </source>
</evidence>
<keyword evidence="1" id="KW-0812">Transmembrane</keyword>
<feature type="chain" id="PRO_5042895988" description="Mid2 domain-containing protein" evidence="2">
    <location>
        <begin position="27"/>
        <end position="270"/>
    </location>
</feature>
<organism evidence="3 4">
    <name type="scientific">Arthrobotrys conoides</name>
    <dbReference type="NCBI Taxonomy" id="74498"/>
    <lineage>
        <taxon>Eukaryota</taxon>
        <taxon>Fungi</taxon>
        <taxon>Dikarya</taxon>
        <taxon>Ascomycota</taxon>
        <taxon>Pezizomycotina</taxon>
        <taxon>Orbiliomycetes</taxon>
        <taxon>Orbiliales</taxon>
        <taxon>Orbiliaceae</taxon>
        <taxon>Arthrobotrys</taxon>
    </lineage>
</organism>
<name>A0AAN8RX28_9PEZI</name>
<proteinExistence type="predicted"/>
<protein>
    <recommendedName>
        <fullName evidence="5">Mid2 domain-containing protein</fullName>
    </recommendedName>
</protein>
<evidence type="ECO:0000256" key="1">
    <source>
        <dbReference type="SAM" id="Phobius"/>
    </source>
</evidence>
<keyword evidence="4" id="KW-1185">Reference proteome</keyword>
<evidence type="ECO:0000256" key="2">
    <source>
        <dbReference type="SAM" id="SignalP"/>
    </source>
</evidence>
<keyword evidence="1" id="KW-0472">Membrane</keyword>
<keyword evidence="1" id="KW-1133">Transmembrane helix</keyword>
<evidence type="ECO:0000313" key="4">
    <source>
        <dbReference type="Proteomes" id="UP001307849"/>
    </source>
</evidence>
<evidence type="ECO:0000313" key="3">
    <source>
        <dbReference type="EMBL" id="KAK6513561.1"/>
    </source>
</evidence>
<gene>
    <name evidence="3" type="ORF">TWF506_008000</name>
</gene>
<feature type="transmembrane region" description="Helical" evidence="1">
    <location>
        <begin position="227"/>
        <end position="248"/>
    </location>
</feature>